<comment type="caution">
    <text evidence="1">The sequence shown here is derived from an EMBL/GenBank/DDBJ whole genome shotgun (WGS) entry which is preliminary data.</text>
</comment>
<reference evidence="1 2" key="1">
    <citation type="submission" date="2015-04" db="EMBL/GenBank/DDBJ databases">
        <title>Taxonomic description and genome sequence of Bacillus campisalis sp. nov., a novel member of the genus Bacillus isolated from solar saltern.</title>
        <authorList>
            <person name="Mathan Kumar R."/>
            <person name="Kaur G."/>
            <person name="Kumar A."/>
            <person name="Singh N.K."/>
            <person name="Kaur N."/>
            <person name="Kumar N."/>
            <person name="Mayilraj S."/>
        </authorList>
    </citation>
    <scope>NUCLEOTIDE SEQUENCE [LARGE SCALE GENOMIC DNA]</scope>
    <source>
        <strain evidence="1 2">SA2-6</strain>
    </source>
</reference>
<dbReference type="AlphaFoldDB" id="A0A0M2SVY5"/>
<dbReference type="OrthoDB" id="2910008at2"/>
<accession>A0A0M2SVY5</accession>
<evidence type="ECO:0000313" key="1">
    <source>
        <dbReference type="EMBL" id="KKK38734.1"/>
    </source>
</evidence>
<dbReference type="EMBL" id="LAYY01000006">
    <property type="protein sequence ID" value="KKK38734.1"/>
    <property type="molecule type" value="Genomic_DNA"/>
</dbReference>
<gene>
    <name evidence="1" type="ORF">WQ57_07030</name>
</gene>
<protein>
    <submittedName>
        <fullName evidence="1">Uncharacterized protein</fullName>
    </submittedName>
</protein>
<evidence type="ECO:0000313" key="2">
    <source>
        <dbReference type="Proteomes" id="UP000034166"/>
    </source>
</evidence>
<keyword evidence="2" id="KW-1185">Reference proteome</keyword>
<dbReference type="RefSeq" id="WP_046523037.1">
    <property type="nucleotide sequence ID" value="NZ_LAYY01000006.1"/>
</dbReference>
<dbReference type="Proteomes" id="UP000034166">
    <property type="component" value="Unassembled WGS sequence"/>
</dbReference>
<proteinExistence type="predicted"/>
<dbReference type="PATRIC" id="fig|1408103.3.peg.1581"/>
<sequence>MFLKLRYHVHLFLHRHNEALVKDALCTKLKARLMAKANHHLIKANSVLAELEAQEGKIV</sequence>
<organism evidence="1 2">
    <name type="scientific">Mesobacillus campisalis</name>
    <dbReference type="NCBI Taxonomy" id="1408103"/>
    <lineage>
        <taxon>Bacteria</taxon>
        <taxon>Bacillati</taxon>
        <taxon>Bacillota</taxon>
        <taxon>Bacilli</taxon>
        <taxon>Bacillales</taxon>
        <taxon>Bacillaceae</taxon>
        <taxon>Mesobacillus</taxon>
    </lineage>
</organism>
<name>A0A0M2SVY5_9BACI</name>